<organism evidence="1 2">
    <name type="scientific">Desulfamplus magnetovallimortis</name>
    <dbReference type="NCBI Taxonomy" id="1246637"/>
    <lineage>
        <taxon>Bacteria</taxon>
        <taxon>Pseudomonadati</taxon>
        <taxon>Thermodesulfobacteriota</taxon>
        <taxon>Desulfobacteria</taxon>
        <taxon>Desulfobacterales</taxon>
        <taxon>Desulfobacteraceae</taxon>
        <taxon>Desulfamplus</taxon>
    </lineage>
</organism>
<sequence>MEIPEDRDIDTNINIDSVYDREIVN</sequence>
<evidence type="ECO:0000313" key="1">
    <source>
        <dbReference type="EMBL" id="SLM33060.1"/>
    </source>
</evidence>
<dbReference type="EMBL" id="FWEV01000331">
    <property type="protein sequence ID" value="SLM33060.1"/>
    <property type="molecule type" value="Genomic_DNA"/>
</dbReference>
<accession>A0A1W1HKS1</accession>
<dbReference type="AlphaFoldDB" id="A0A1W1HKS1"/>
<name>A0A1W1HKS1_9BACT</name>
<protein>
    <submittedName>
        <fullName evidence="1">Uncharacterized protein</fullName>
    </submittedName>
</protein>
<dbReference type="STRING" id="1246637.MTBBW1_850048"/>
<proteinExistence type="predicted"/>
<evidence type="ECO:0000313" key="2">
    <source>
        <dbReference type="Proteomes" id="UP000191931"/>
    </source>
</evidence>
<reference evidence="1 2" key="1">
    <citation type="submission" date="2017-03" db="EMBL/GenBank/DDBJ databases">
        <authorList>
            <person name="Afonso C.L."/>
            <person name="Miller P.J."/>
            <person name="Scott M.A."/>
            <person name="Spackman E."/>
            <person name="Goraichik I."/>
            <person name="Dimitrov K.M."/>
            <person name="Suarez D.L."/>
            <person name="Swayne D.E."/>
        </authorList>
    </citation>
    <scope>NUCLEOTIDE SEQUENCE [LARGE SCALE GENOMIC DNA]</scope>
    <source>
        <strain evidence="1">PRJEB14757</strain>
    </source>
</reference>
<dbReference type="Proteomes" id="UP000191931">
    <property type="component" value="Unassembled WGS sequence"/>
</dbReference>
<keyword evidence="2" id="KW-1185">Reference proteome</keyword>
<gene>
    <name evidence="1" type="ORF">MTBBW1_850048</name>
</gene>